<proteinExistence type="predicted"/>
<dbReference type="SUPFAM" id="SSF53335">
    <property type="entry name" value="S-adenosyl-L-methionine-dependent methyltransferases"/>
    <property type="match status" value="1"/>
</dbReference>
<dbReference type="EMBL" id="CABVHW010000002">
    <property type="protein sequence ID" value="VVN81049.1"/>
    <property type="molecule type" value="Genomic_DNA"/>
</dbReference>
<dbReference type="RefSeq" id="WP_150763568.1">
    <property type="nucleotide sequence ID" value="NZ_CABVHW010000002.1"/>
</dbReference>
<dbReference type="PANTHER" id="PTHR12843">
    <property type="entry name" value="PROTEIN-LYSINE N-METHYLTRANSFERASE METTL10"/>
    <property type="match status" value="1"/>
</dbReference>
<reference evidence="2 3" key="1">
    <citation type="submission" date="2019-09" db="EMBL/GenBank/DDBJ databases">
        <authorList>
            <person name="Chandra G."/>
            <person name="Truman W A."/>
        </authorList>
    </citation>
    <scope>NUCLEOTIDE SEQUENCE [LARGE SCALE GENOMIC DNA]</scope>
    <source>
        <strain evidence="2">PS710</strain>
    </source>
</reference>
<evidence type="ECO:0000259" key="1">
    <source>
        <dbReference type="Pfam" id="PF13649"/>
    </source>
</evidence>
<protein>
    <recommendedName>
        <fullName evidence="1">Methyltransferase domain-containing protein</fullName>
    </recommendedName>
</protein>
<dbReference type="InterPro" id="IPR041698">
    <property type="entry name" value="Methyltransf_25"/>
</dbReference>
<dbReference type="InterPro" id="IPR029063">
    <property type="entry name" value="SAM-dependent_MTases_sf"/>
</dbReference>
<evidence type="ECO:0000313" key="2">
    <source>
        <dbReference type="EMBL" id="VVN81049.1"/>
    </source>
</evidence>
<organism evidence="2 3">
    <name type="scientific">Pseudomonas fluorescens</name>
    <dbReference type="NCBI Taxonomy" id="294"/>
    <lineage>
        <taxon>Bacteria</taxon>
        <taxon>Pseudomonadati</taxon>
        <taxon>Pseudomonadota</taxon>
        <taxon>Gammaproteobacteria</taxon>
        <taxon>Pseudomonadales</taxon>
        <taxon>Pseudomonadaceae</taxon>
        <taxon>Pseudomonas</taxon>
    </lineage>
</organism>
<gene>
    <name evidence="2" type="ORF">PS710_01122</name>
</gene>
<dbReference type="Gene3D" id="3.40.50.150">
    <property type="entry name" value="Vaccinia Virus protein VP39"/>
    <property type="match status" value="1"/>
</dbReference>
<dbReference type="CDD" id="cd02440">
    <property type="entry name" value="AdoMet_MTases"/>
    <property type="match status" value="1"/>
</dbReference>
<sequence length="205" mass="22929">MRSKSHWEKVYSEKAPDGVSWYQKHSERSLALIRRFQPGTDAYLIDVGAGASTLTDDLLRLGYENLTLLDISAAGLNVARKRLGAEAGRVSWLEDDITCASLPCQRYDLWHDRAVFHFLTEPEDRAKYVRSMGASLKPGGVAVIGTFAEDGPSYCSGLPTERYNPTTLATALGDQFEAVDYILEEHHTPNGDTQKFLYGCFYRKL</sequence>
<dbReference type="Proteomes" id="UP000381093">
    <property type="component" value="Unassembled WGS sequence"/>
</dbReference>
<feature type="domain" description="Methyltransferase" evidence="1">
    <location>
        <begin position="45"/>
        <end position="140"/>
    </location>
</feature>
<dbReference type="AlphaFoldDB" id="A0A5E7AR61"/>
<name>A0A5E7AR61_PSEFL</name>
<evidence type="ECO:0000313" key="3">
    <source>
        <dbReference type="Proteomes" id="UP000381093"/>
    </source>
</evidence>
<accession>A0A5E7AR61</accession>
<dbReference type="Pfam" id="PF13649">
    <property type="entry name" value="Methyltransf_25"/>
    <property type="match status" value="1"/>
</dbReference>
<dbReference type="PANTHER" id="PTHR12843:SF5">
    <property type="entry name" value="EEF1A LYSINE METHYLTRANSFERASE 2"/>
    <property type="match status" value="1"/>
</dbReference>